<evidence type="ECO:0000256" key="1">
    <source>
        <dbReference type="ARBA" id="ARBA00023125"/>
    </source>
</evidence>
<protein>
    <submittedName>
        <fullName evidence="3">DNA-binding transcriptional MerR regulator</fullName>
    </submittedName>
</protein>
<dbReference type="InterPro" id="IPR009061">
    <property type="entry name" value="DNA-bd_dom_put_sf"/>
</dbReference>
<proteinExistence type="predicted"/>
<organism evidence="3 4">
    <name type="scientific">Pseudonocardia sediminis</name>
    <dbReference type="NCBI Taxonomy" id="1397368"/>
    <lineage>
        <taxon>Bacteria</taxon>
        <taxon>Bacillati</taxon>
        <taxon>Actinomycetota</taxon>
        <taxon>Actinomycetes</taxon>
        <taxon>Pseudonocardiales</taxon>
        <taxon>Pseudonocardiaceae</taxon>
        <taxon>Pseudonocardia</taxon>
    </lineage>
</organism>
<evidence type="ECO:0000313" key="4">
    <source>
        <dbReference type="Proteomes" id="UP000291591"/>
    </source>
</evidence>
<keyword evidence="4" id="KW-1185">Reference proteome</keyword>
<accession>A0A4Q7UWE3</accession>
<dbReference type="GO" id="GO:0003677">
    <property type="term" value="F:DNA binding"/>
    <property type="evidence" value="ECO:0007669"/>
    <property type="project" value="UniProtKB-KW"/>
</dbReference>
<dbReference type="Gene3D" id="1.10.1660.10">
    <property type="match status" value="1"/>
</dbReference>
<dbReference type="AlphaFoldDB" id="A0A4Q7UWE3"/>
<keyword evidence="1 3" id="KW-0238">DNA-binding</keyword>
<dbReference type="Pfam" id="PF13411">
    <property type="entry name" value="MerR_1"/>
    <property type="match status" value="1"/>
</dbReference>
<sequence length="279" mass="29963">MLSIGQFAQSTDLTVKALRHYDERGLLVPARVDPQTRHRAYGDAQIRDAVVIKALRDADVPVESVRRALTDPATTREILTDFRTEVTAARAAQDAALDAAEYLAAALENPGPVEEREAPLQHFAAVVVHIATDGSQEVGDDSTNTAFGDLHRALTEHGHPPTGPFWTGIDAVPSRPELAELTLCWPTAEPVGDGLTLPDMEVRAGTLPERRELVSRHLYTDGETLPEGVPHPAFIALLSELARRAEEDGPESGDLAAVRQVGILGDEGLIGVELAVTMG</sequence>
<gene>
    <name evidence="3" type="ORF">EV383_2973</name>
</gene>
<dbReference type="SMART" id="SM00422">
    <property type="entry name" value="HTH_MERR"/>
    <property type="match status" value="1"/>
</dbReference>
<dbReference type="PROSITE" id="PS00552">
    <property type="entry name" value="HTH_MERR_1"/>
    <property type="match status" value="1"/>
</dbReference>
<dbReference type="GO" id="GO:0003700">
    <property type="term" value="F:DNA-binding transcription factor activity"/>
    <property type="evidence" value="ECO:0007669"/>
    <property type="project" value="InterPro"/>
</dbReference>
<dbReference type="OrthoDB" id="7849865at2"/>
<evidence type="ECO:0000259" key="2">
    <source>
        <dbReference type="PROSITE" id="PS50937"/>
    </source>
</evidence>
<dbReference type="RefSeq" id="WP_130290443.1">
    <property type="nucleotide sequence ID" value="NZ_SHKL01000001.1"/>
</dbReference>
<dbReference type="InterPro" id="IPR011256">
    <property type="entry name" value="Reg_factor_effector_dom_sf"/>
</dbReference>
<dbReference type="Gene3D" id="3.20.80.10">
    <property type="entry name" value="Regulatory factor, effector binding domain"/>
    <property type="match status" value="1"/>
</dbReference>
<name>A0A4Q7UWE3_PSEST</name>
<dbReference type="EMBL" id="SHKL01000001">
    <property type="protein sequence ID" value="RZT86085.1"/>
    <property type="molecule type" value="Genomic_DNA"/>
</dbReference>
<dbReference type="SUPFAM" id="SSF46955">
    <property type="entry name" value="Putative DNA-binding domain"/>
    <property type="match status" value="1"/>
</dbReference>
<dbReference type="InterPro" id="IPR047057">
    <property type="entry name" value="MerR_fam"/>
</dbReference>
<dbReference type="PANTHER" id="PTHR30204">
    <property type="entry name" value="REDOX-CYCLING DRUG-SENSING TRANSCRIPTIONAL ACTIVATOR SOXR"/>
    <property type="match status" value="1"/>
</dbReference>
<reference evidence="3 4" key="1">
    <citation type="submission" date="2019-02" db="EMBL/GenBank/DDBJ databases">
        <title>Sequencing the genomes of 1000 actinobacteria strains.</title>
        <authorList>
            <person name="Klenk H.-P."/>
        </authorList>
    </citation>
    <scope>NUCLEOTIDE SEQUENCE [LARGE SCALE GENOMIC DNA]</scope>
    <source>
        <strain evidence="3 4">DSM 45779</strain>
    </source>
</reference>
<evidence type="ECO:0000313" key="3">
    <source>
        <dbReference type="EMBL" id="RZT86085.1"/>
    </source>
</evidence>
<dbReference type="InterPro" id="IPR000551">
    <property type="entry name" value="MerR-type_HTH_dom"/>
</dbReference>
<dbReference type="Proteomes" id="UP000291591">
    <property type="component" value="Unassembled WGS sequence"/>
</dbReference>
<feature type="domain" description="HTH merR-type" evidence="2">
    <location>
        <begin position="1"/>
        <end position="71"/>
    </location>
</feature>
<dbReference type="PROSITE" id="PS50937">
    <property type="entry name" value="HTH_MERR_2"/>
    <property type="match status" value="1"/>
</dbReference>
<comment type="caution">
    <text evidence="3">The sequence shown here is derived from an EMBL/GenBank/DDBJ whole genome shotgun (WGS) entry which is preliminary data.</text>
</comment>
<dbReference type="PANTHER" id="PTHR30204:SF97">
    <property type="entry name" value="MERR FAMILY REGULATORY PROTEIN"/>
    <property type="match status" value="1"/>
</dbReference>